<dbReference type="InterPro" id="IPR015171">
    <property type="entry name" value="Cyc-maltodext_N"/>
</dbReference>
<dbReference type="SUPFAM" id="SSF51011">
    <property type="entry name" value="Glycosyl hydrolase domain"/>
    <property type="match status" value="1"/>
</dbReference>
<evidence type="ECO:0000313" key="4">
    <source>
        <dbReference type="EMBL" id="ALO16390.1"/>
    </source>
</evidence>
<dbReference type="InterPro" id="IPR017853">
    <property type="entry name" value="GH"/>
</dbReference>
<accession>A0A0S2I222</accession>
<dbReference type="AlphaFoldDB" id="A0A0S2I222"/>
<evidence type="ECO:0000256" key="1">
    <source>
        <dbReference type="ARBA" id="ARBA00022801"/>
    </source>
</evidence>
<dbReference type="Gene3D" id="3.20.20.80">
    <property type="entry name" value="Glycosidases"/>
    <property type="match status" value="1"/>
</dbReference>
<dbReference type="InterPro" id="IPR013780">
    <property type="entry name" value="Glyco_hydro_b"/>
</dbReference>
<dbReference type="PATRIC" id="fig|1307839.3.peg.2905"/>
<keyword evidence="5" id="KW-1185">Reference proteome</keyword>
<feature type="domain" description="Glycosyl hydrolase family 13 catalytic" evidence="3">
    <location>
        <begin position="114"/>
        <end position="510"/>
    </location>
</feature>
<dbReference type="EMBL" id="CP013118">
    <property type="protein sequence ID" value="ALO16390.1"/>
    <property type="molecule type" value="Genomic_DNA"/>
</dbReference>
<gene>
    <name evidence="4" type="ORF">L21SP5_02767</name>
</gene>
<protein>
    <submittedName>
        <fullName evidence="4">Beta/alpha-amylase</fullName>
    </submittedName>
</protein>
<dbReference type="SUPFAM" id="SSF51445">
    <property type="entry name" value="(Trans)glycosidases"/>
    <property type="match status" value="1"/>
</dbReference>
<name>A0A0S2I222_9BACT</name>
<dbReference type="SMART" id="SM00642">
    <property type="entry name" value="Aamy"/>
    <property type="match status" value="1"/>
</dbReference>
<dbReference type="InterPro" id="IPR006047">
    <property type="entry name" value="GH13_cat_dom"/>
</dbReference>
<sequence length="600" mass="69196">MMSINAQDNRPSRVEPPNWWVGMENNQLQLLVYGADIGKTNPEIEAEEVSIEAVHKVENSNYLFIDLNISKSAKAGEFSIKFNENGKTVAKYEYELREKTTQNRGFSAADLIYLVMPDRFANGNPGNDDVDAMLEKADRSNPNGRHGGDLQGIMNNLDYIKDLGMTAIWVNPFFENNMKDYSYHGYAITDFYKTDPRLGSNELYKNLVETSHEKNMKVVMDVVVNHCGINHWWMKDLPTDDWINNHKKFQTNYRGSVIADPHASKYDRNRFSTGWFVETMPDLNQNNPFLANYLIQNMLWWIEFSGIDGMRMDTQPYAEIDFVTRLAKRITEEYPDFTILGETWLQKVALTAFFQQNSPVAKDYNSHIPTNTDFPLYYAIKTGLNQEDGWTTGLAQIYYVLARDFLYNDAHKNVIFLDNHDLDRFYSSVGEDINKFKMGIGILLTMRGIPMMYYGDEILMTGLEHTGHGNIRKDFPGGWDSDKRNAFTEQGRTDKENEGFNFVRKLAKWRMQSNAVAEGELTHFVPENNTYVYFRHTDNEAVMVILNNHPEESRTIDGARFKEVLDRYGNGKNVMTGETVSDKSTFTLKAKSVKIIEFKK</sequence>
<reference evidence="4 5" key="1">
    <citation type="submission" date="2015-11" db="EMBL/GenBank/DDBJ databases">
        <title>Description and complete genome sequence of a novel strain predominating in hypersaline microbial mats and representing a new family of the Bacteriodetes phylum.</title>
        <authorList>
            <person name="Spring S."/>
            <person name="Bunk B."/>
            <person name="Sproer C."/>
            <person name="Klenk H.-P."/>
        </authorList>
    </citation>
    <scope>NUCLEOTIDE SEQUENCE [LARGE SCALE GENOMIC DNA]</scope>
    <source>
        <strain evidence="4 5">L21-Spi-D4</strain>
    </source>
</reference>
<keyword evidence="1" id="KW-0378">Hydrolase</keyword>
<dbReference type="Gene3D" id="2.60.40.10">
    <property type="entry name" value="Immunoglobulins"/>
    <property type="match status" value="1"/>
</dbReference>
<dbReference type="PANTHER" id="PTHR10357:SF210">
    <property type="entry name" value="MALTODEXTRIN GLUCOSIDASE"/>
    <property type="match status" value="1"/>
</dbReference>
<evidence type="ECO:0000256" key="2">
    <source>
        <dbReference type="ARBA" id="ARBA00023295"/>
    </source>
</evidence>
<dbReference type="PANTHER" id="PTHR10357">
    <property type="entry name" value="ALPHA-AMYLASE FAMILY MEMBER"/>
    <property type="match status" value="1"/>
</dbReference>
<proteinExistence type="predicted"/>
<dbReference type="STRING" id="1307839.L21SP5_02767"/>
<evidence type="ECO:0000259" key="3">
    <source>
        <dbReference type="SMART" id="SM00642"/>
    </source>
</evidence>
<evidence type="ECO:0000313" key="5">
    <source>
        <dbReference type="Proteomes" id="UP000064893"/>
    </source>
</evidence>
<keyword evidence="2" id="KW-0326">Glycosidase</keyword>
<dbReference type="InterPro" id="IPR013783">
    <property type="entry name" value="Ig-like_fold"/>
</dbReference>
<dbReference type="GO" id="GO:0016798">
    <property type="term" value="F:hydrolase activity, acting on glycosyl bonds"/>
    <property type="evidence" value="ECO:0007669"/>
    <property type="project" value="UniProtKB-KW"/>
</dbReference>
<dbReference type="Pfam" id="PF09087">
    <property type="entry name" value="Cyc-maltodext_N"/>
    <property type="match status" value="1"/>
</dbReference>
<dbReference type="CDD" id="cd11340">
    <property type="entry name" value="AmyAc_bac_CMD_like_3"/>
    <property type="match status" value="1"/>
</dbReference>
<dbReference type="Gene3D" id="2.60.40.1180">
    <property type="entry name" value="Golgi alpha-mannosidase II"/>
    <property type="match status" value="1"/>
</dbReference>
<dbReference type="Pfam" id="PF00128">
    <property type="entry name" value="Alpha-amylase"/>
    <property type="match status" value="1"/>
</dbReference>
<dbReference type="KEGG" id="blq:L21SP5_02767"/>
<dbReference type="InterPro" id="IPR014756">
    <property type="entry name" value="Ig_E-set"/>
</dbReference>
<dbReference type="SUPFAM" id="SSF81296">
    <property type="entry name" value="E set domains"/>
    <property type="match status" value="1"/>
</dbReference>
<organism evidence="4 5">
    <name type="scientific">Salinivirga cyanobacteriivorans</name>
    <dbReference type="NCBI Taxonomy" id="1307839"/>
    <lineage>
        <taxon>Bacteria</taxon>
        <taxon>Pseudomonadati</taxon>
        <taxon>Bacteroidota</taxon>
        <taxon>Bacteroidia</taxon>
        <taxon>Bacteroidales</taxon>
        <taxon>Salinivirgaceae</taxon>
        <taxon>Salinivirga</taxon>
    </lineage>
</organism>
<dbReference type="GO" id="GO:0005975">
    <property type="term" value="P:carbohydrate metabolic process"/>
    <property type="evidence" value="ECO:0007669"/>
    <property type="project" value="InterPro"/>
</dbReference>
<dbReference type="Proteomes" id="UP000064893">
    <property type="component" value="Chromosome"/>
</dbReference>